<dbReference type="InterPro" id="IPR019656">
    <property type="entry name" value="Uncharacterised_Ycf34"/>
</dbReference>
<gene>
    <name evidence="1" type="primary">ycf34</name>
</gene>
<protein>
    <recommendedName>
        <fullName evidence="2">Ycf34</fullName>
    </recommendedName>
</protein>
<keyword evidence="1" id="KW-0934">Plastid</keyword>
<accession>A0A4D6WS92</accession>
<dbReference type="EMBL" id="MK814651">
    <property type="protein sequence ID" value="QCI06253.1"/>
    <property type="molecule type" value="Genomic_DNA"/>
</dbReference>
<geneLocation type="plastid" evidence="1"/>
<reference evidence="1" key="1">
    <citation type="journal article" date="2019" name="Mol. Phylogenet. Evol.">
        <title>Morphological evolution and classification of the red algal order Ceramiales inferred using plastid phylogenomics.</title>
        <authorList>
            <person name="Diaz-Tapia P."/>
            <person name="Pasella M.M."/>
            <person name="Verbruggen H."/>
            <person name="Maggs C.A."/>
        </authorList>
    </citation>
    <scope>NUCLEOTIDE SEQUENCE</scope>
    <source>
        <strain evidence="1">VRM320</strain>
    </source>
</reference>
<name>A0A4D6WS92_9FLOR</name>
<evidence type="ECO:0000313" key="1">
    <source>
        <dbReference type="EMBL" id="QCI06253.1"/>
    </source>
</evidence>
<dbReference type="AlphaFoldDB" id="A0A4D6WS92"/>
<sequence>MCICINCRHVHSCTTYKIVQKKHYIKTTNTSNISFIPNNTLIEVNITNYLHNIKFEWDLIECSSFVEQPGYWTKNLIH</sequence>
<dbReference type="Pfam" id="PF10718">
    <property type="entry name" value="Ycf34"/>
    <property type="match status" value="1"/>
</dbReference>
<proteinExistence type="predicted"/>
<organism evidence="1">
    <name type="scientific">Dicranema revolutum</name>
    <dbReference type="NCBI Taxonomy" id="239144"/>
    <lineage>
        <taxon>Eukaryota</taxon>
        <taxon>Rhodophyta</taxon>
        <taxon>Florideophyceae</taxon>
        <taxon>Rhodymeniophycidae</taxon>
        <taxon>Gigartinales</taxon>
        <taxon>Dicranemataceae</taxon>
        <taxon>Dicranema</taxon>
    </lineage>
</organism>
<reference evidence="1" key="2">
    <citation type="submission" date="2019-04" db="EMBL/GenBank/DDBJ databases">
        <authorList>
            <person name="Pasella M."/>
        </authorList>
    </citation>
    <scope>NUCLEOTIDE SEQUENCE</scope>
    <source>
        <strain evidence="1">VRM320</strain>
    </source>
</reference>
<evidence type="ECO:0008006" key="2">
    <source>
        <dbReference type="Google" id="ProtNLM"/>
    </source>
</evidence>